<comment type="caution">
    <text evidence="1">The sequence shown here is derived from an EMBL/GenBank/DDBJ whole genome shotgun (WGS) entry which is preliminary data.</text>
</comment>
<organism evidence="1 2">
    <name type="scientific">Rhizophagus irregularis</name>
    <dbReference type="NCBI Taxonomy" id="588596"/>
    <lineage>
        <taxon>Eukaryota</taxon>
        <taxon>Fungi</taxon>
        <taxon>Fungi incertae sedis</taxon>
        <taxon>Mucoromycota</taxon>
        <taxon>Glomeromycotina</taxon>
        <taxon>Glomeromycetes</taxon>
        <taxon>Glomerales</taxon>
        <taxon>Glomeraceae</taxon>
        <taxon>Rhizophagus</taxon>
    </lineage>
</organism>
<name>A0A2N1MTL8_9GLOM</name>
<accession>A0A2N1MTL8</accession>
<gene>
    <name evidence="1" type="ORF">RhiirC2_786773</name>
</gene>
<sequence>MIKEGGLKKYYQTRWITAFDCISSVLKCENALKNIVIDNPDYLKKNIKDIITRCFFIEIEELQFVLKPIKEAVKYLEMKNTILADCFF</sequence>
<proteinExistence type="predicted"/>
<reference evidence="1 2" key="1">
    <citation type="submission" date="2016-04" db="EMBL/GenBank/DDBJ databases">
        <title>Genome analyses suggest a sexual origin of heterokaryosis in a supposedly ancient asexual fungus.</title>
        <authorList>
            <person name="Ropars J."/>
            <person name="Sedzielewska K."/>
            <person name="Noel J."/>
            <person name="Charron P."/>
            <person name="Farinelli L."/>
            <person name="Marton T."/>
            <person name="Kruger M."/>
            <person name="Pelin A."/>
            <person name="Brachmann A."/>
            <person name="Corradi N."/>
        </authorList>
    </citation>
    <scope>NUCLEOTIDE SEQUENCE [LARGE SCALE GENOMIC DNA]</scope>
    <source>
        <strain evidence="1 2">C2</strain>
    </source>
</reference>
<dbReference type="EMBL" id="LLXL01001345">
    <property type="protein sequence ID" value="PKK64992.1"/>
    <property type="molecule type" value="Genomic_DNA"/>
</dbReference>
<dbReference type="AlphaFoldDB" id="A0A2N1MTL8"/>
<evidence type="ECO:0000313" key="2">
    <source>
        <dbReference type="Proteomes" id="UP000233469"/>
    </source>
</evidence>
<dbReference type="Proteomes" id="UP000233469">
    <property type="component" value="Unassembled WGS sequence"/>
</dbReference>
<dbReference type="VEuPathDB" id="FungiDB:RhiirA1_485107"/>
<protein>
    <submittedName>
        <fullName evidence="1">Uncharacterized protein</fullName>
    </submittedName>
</protein>
<evidence type="ECO:0000313" key="1">
    <source>
        <dbReference type="EMBL" id="PKK64992.1"/>
    </source>
</evidence>
<reference evidence="1 2" key="2">
    <citation type="submission" date="2017-10" db="EMBL/GenBank/DDBJ databases">
        <title>Extensive intraspecific genome diversity in a model arbuscular mycorrhizal fungus.</title>
        <authorList>
            <person name="Chen E.C.H."/>
            <person name="Morin E."/>
            <person name="Baudet D."/>
            <person name="Noel J."/>
            <person name="Ndikumana S."/>
            <person name="Charron P."/>
            <person name="St-Onge C."/>
            <person name="Giorgi J."/>
            <person name="Grigoriev I.V."/>
            <person name="Roux C."/>
            <person name="Martin F.M."/>
            <person name="Corradi N."/>
        </authorList>
    </citation>
    <scope>NUCLEOTIDE SEQUENCE [LARGE SCALE GENOMIC DNA]</scope>
    <source>
        <strain evidence="1 2">C2</strain>
    </source>
</reference>